<evidence type="ECO:0000256" key="8">
    <source>
        <dbReference type="SAM" id="Phobius"/>
    </source>
</evidence>
<evidence type="ECO:0000256" key="2">
    <source>
        <dbReference type="ARBA" id="ARBA00022475"/>
    </source>
</evidence>
<evidence type="ECO:0000256" key="4">
    <source>
        <dbReference type="ARBA" id="ARBA00022679"/>
    </source>
</evidence>
<keyword evidence="2" id="KW-1003">Cell membrane</keyword>
<feature type="transmembrane region" description="Helical" evidence="8">
    <location>
        <begin position="12"/>
        <end position="36"/>
    </location>
</feature>
<evidence type="ECO:0000256" key="3">
    <source>
        <dbReference type="ARBA" id="ARBA00022676"/>
    </source>
</evidence>
<dbReference type="Proteomes" id="UP001430065">
    <property type="component" value="Unassembled WGS sequence"/>
</dbReference>
<dbReference type="RefSeq" id="WP_204634529.1">
    <property type="nucleotide sequence ID" value="NZ_JADIKC010000001.1"/>
</dbReference>
<keyword evidence="11" id="KW-1185">Reference proteome</keyword>
<sequence>MRDSRSVAAGLARWRAVFVIAFALLCMVKLMLAASLSPFGDEAFYWQESRHLAWGYSDLPPLTALLIRLGESVAGHSVFGMRWPFLLIGGALPWLVRAFAREAFDERTGWQAALLCLALPLAGSLGVLALPDVPLTVAIMLALVALARAMDRDRLRDWLLLGAALGVCWLTHYRAAMPMLAGLLFCLMSRRGRALWRRAGLWLALLVAALGLVPLLVSNWQQHGAGVAFQLMERNPWQFHADALVQPVEQALACTPLLYALLLWAAWTSWRRRGDGRPWDLIAIVSCSFIAIYFVLGLFADDVRFRAHWPLPGYLPLLAALPLLLRERLPWRRGWLVAAFALAAAGQLGGLAYLGLAASDNGARVLAGVKAFPARFVGWRESGEMARELLVSHPGVLVADNFMLAAEIDFQLGGSVPVYALDNPLNVKHGRAPQLAIWQRDEASLRRTHGGEPMLLAVDEKALRVREREDWLRTLCGRISQPMALPRLDLFDGRRRMAFYVGSVPATLPVTSTSDDACLIWRRAAQAEQPR</sequence>
<evidence type="ECO:0000256" key="7">
    <source>
        <dbReference type="ARBA" id="ARBA00023136"/>
    </source>
</evidence>
<organism evidence="10 11">
    <name type="scientific">Dyella kyungheensis</name>
    <dbReference type="NCBI Taxonomy" id="1242174"/>
    <lineage>
        <taxon>Bacteria</taxon>
        <taxon>Pseudomonadati</taxon>
        <taxon>Pseudomonadota</taxon>
        <taxon>Gammaproteobacteria</taxon>
        <taxon>Lysobacterales</taxon>
        <taxon>Rhodanobacteraceae</taxon>
        <taxon>Dyella</taxon>
    </lineage>
</organism>
<dbReference type="InterPro" id="IPR050297">
    <property type="entry name" value="LipidA_mod_glycosyltrf_83"/>
</dbReference>
<dbReference type="Pfam" id="PF13231">
    <property type="entry name" value="PMT_2"/>
    <property type="match status" value="1"/>
</dbReference>
<feature type="transmembrane region" description="Helical" evidence="8">
    <location>
        <begin position="250"/>
        <end position="267"/>
    </location>
</feature>
<protein>
    <submittedName>
        <fullName evidence="10">Glycosyltransferase family 39 protein</fullName>
    </submittedName>
</protein>
<gene>
    <name evidence="10" type="ORF">ISP20_02815</name>
</gene>
<keyword evidence="4" id="KW-0808">Transferase</keyword>
<dbReference type="PANTHER" id="PTHR33908:SF11">
    <property type="entry name" value="MEMBRANE PROTEIN"/>
    <property type="match status" value="1"/>
</dbReference>
<evidence type="ECO:0000256" key="1">
    <source>
        <dbReference type="ARBA" id="ARBA00004651"/>
    </source>
</evidence>
<evidence type="ECO:0000313" key="10">
    <source>
        <dbReference type="EMBL" id="MBM7120080.1"/>
    </source>
</evidence>
<evidence type="ECO:0000259" key="9">
    <source>
        <dbReference type="Pfam" id="PF13231"/>
    </source>
</evidence>
<comment type="caution">
    <text evidence="10">The sequence shown here is derived from an EMBL/GenBank/DDBJ whole genome shotgun (WGS) entry which is preliminary data.</text>
</comment>
<name>A0ABS2JMS1_9GAMM</name>
<feature type="transmembrane region" description="Helical" evidence="8">
    <location>
        <begin position="83"/>
        <end position="100"/>
    </location>
</feature>
<dbReference type="PANTHER" id="PTHR33908">
    <property type="entry name" value="MANNOSYLTRANSFERASE YKCB-RELATED"/>
    <property type="match status" value="1"/>
</dbReference>
<keyword evidence="3" id="KW-0328">Glycosyltransferase</keyword>
<feature type="transmembrane region" description="Helical" evidence="8">
    <location>
        <begin position="112"/>
        <end position="130"/>
    </location>
</feature>
<keyword evidence="7 8" id="KW-0472">Membrane</keyword>
<reference evidence="10 11" key="1">
    <citation type="submission" date="2020-10" db="EMBL/GenBank/DDBJ databases">
        <title>Phylogeny of dyella-like bacteria.</title>
        <authorList>
            <person name="Fu J."/>
        </authorList>
    </citation>
    <scope>NUCLEOTIDE SEQUENCE [LARGE SCALE GENOMIC DNA]</scope>
    <source>
        <strain evidence="10 11">THG-B117</strain>
    </source>
</reference>
<dbReference type="InterPro" id="IPR038731">
    <property type="entry name" value="RgtA/B/C-like"/>
</dbReference>
<evidence type="ECO:0000256" key="6">
    <source>
        <dbReference type="ARBA" id="ARBA00022989"/>
    </source>
</evidence>
<feature type="transmembrane region" description="Helical" evidence="8">
    <location>
        <begin position="337"/>
        <end position="356"/>
    </location>
</feature>
<evidence type="ECO:0000313" key="11">
    <source>
        <dbReference type="Proteomes" id="UP001430065"/>
    </source>
</evidence>
<feature type="domain" description="Glycosyltransferase RgtA/B/C/D-like" evidence="9">
    <location>
        <begin position="59"/>
        <end position="216"/>
    </location>
</feature>
<proteinExistence type="predicted"/>
<comment type="subcellular location">
    <subcellularLocation>
        <location evidence="1">Cell membrane</location>
        <topology evidence="1">Multi-pass membrane protein</topology>
    </subcellularLocation>
</comment>
<feature type="transmembrane region" description="Helical" evidence="8">
    <location>
        <begin position="279"/>
        <end position="300"/>
    </location>
</feature>
<dbReference type="EMBL" id="JADIKC010000001">
    <property type="protein sequence ID" value="MBM7120080.1"/>
    <property type="molecule type" value="Genomic_DNA"/>
</dbReference>
<feature type="transmembrane region" description="Helical" evidence="8">
    <location>
        <begin position="158"/>
        <end position="187"/>
    </location>
</feature>
<accession>A0ABS2JMS1</accession>
<feature type="transmembrane region" description="Helical" evidence="8">
    <location>
        <begin position="199"/>
        <end position="217"/>
    </location>
</feature>
<keyword evidence="6 8" id="KW-1133">Transmembrane helix</keyword>
<keyword evidence="5 8" id="KW-0812">Transmembrane</keyword>
<evidence type="ECO:0000256" key="5">
    <source>
        <dbReference type="ARBA" id="ARBA00022692"/>
    </source>
</evidence>